<dbReference type="STRING" id="104099.AD949_05530"/>
<dbReference type="AlphaFoldDB" id="A0A4Y3TMT8"/>
<dbReference type="GO" id="GO:0005524">
    <property type="term" value="F:ATP binding"/>
    <property type="evidence" value="ECO:0007669"/>
    <property type="project" value="InterPro"/>
</dbReference>
<gene>
    <name evidence="2" type="ORF">AOR01nite_15950</name>
</gene>
<evidence type="ECO:0000259" key="1">
    <source>
        <dbReference type="Pfam" id="PF00005"/>
    </source>
</evidence>
<dbReference type="PANTHER" id="PTHR43119:SF1">
    <property type="entry name" value="ABC TRANSPORTER DOMAIN-CONTAINING PROTEIN"/>
    <property type="match status" value="1"/>
</dbReference>
<dbReference type="EMBL" id="BJMU01000007">
    <property type="protein sequence ID" value="GEB83118.1"/>
    <property type="molecule type" value="Genomic_DNA"/>
</dbReference>
<dbReference type="InterPro" id="IPR003439">
    <property type="entry name" value="ABC_transporter-like_ATP-bd"/>
</dbReference>
<dbReference type="Gene3D" id="3.40.50.300">
    <property type="entry name" value="P-loop containing nucleotide triphosphate hydrolases"/>
    <property type="match status" value="1"/>
</dbReference>
<accession>A0A4Y3TMT8</accession>
<reference evidence="2 3" key="1">
    <citation type="submission" date="2019-06" db="EMBL/GenBank/DDBJ databases">
        <title>Whole genome shotgun sequence of Acetobacter orleanensis NBRC 13752.</title>
        <authorList>
            <person name="Hosoyama A."/>
            <person name="Uohara A."/>
            <person name="Ohji S."/>
            <person name="Ichikawa N."/>
        </authorList>
    </citation>
    <scope>NUCLEOTIDE SEQUENCE [LARGE SCALE GENOMIC DNA]</scope>
    <source>
        <strain evidence="2 3">NBRC 13752</strain>
    </source>
</reference>
<feature type="domain" description="ABC transporter" evidence="1">
    <location>
        <begin position="4"/>
        <end position="103"/>
    </location>
</feature>
<organism evidence="2 3">
    <name type="scientific">Acetobacter orleanensis</name>
    <dbReference type="NCBI Taxonomy" id="104099"/>
    <lineage>
        <taxon>Bacteria</taxon>
        <taxon>Pseudomonadati</taxon>
        <taxon>Pseudomonadota</taxon>
        <taxon>Alphaproteobacteria</taxon>
        <taxon>Acetobacterales</taxon>
        <taxon>Acetobacteraceae</taxon>
        <taxon>Acetobacter</taxon>
    </lineage>
</organism>
<evidence type="ECO:0000313" key="2">
    <source>
        <dbReference type="EMBL" id="GEB83118.1"/>
    </source>
</evidence>
<evidence type="ECO:0000313" key="3">
    <source>
        <dbReference type="Proteomes" id="UP000317617"/>
    </source>
</evidence>
<dbReference type="Pfam" id="PF00005">
    <property type="entry name" value="ABC_tran"/>
    <property type="match status" value="1"/>
</dbReference>
<name>A0A4Y3TMT8_9PROT</name>
<dbReference type="GO" id="GO:0016887">
    <property type="term" value="F:ATP hydrolysis activity"/>
    <property type="evidence" value="ECO:0007669"/>
    <property type="project" value="InterPro"/>
</dbReference>
<dbReference type="InterPro" id="IPR027417">
    <property type="entry name" value="P-loop_NTPase"/>
</dbReference>
<sequence length="157" mass="17718">MADLDPHQGDTALDGQFCSAMPAHLWRQQVLYLPAEPGWWSDRVLDHIQDNAQTHGLMKQLGLRCNVLHDPIHRLSTGERQRLALLRGLSQRPRVMLLDEPCAALDDTTTLLVEDMLHTKMTEGTIIILVSHDIEQASRMADQRCEIVHGHFSGTII</sequence>
<comment type="caution">
    <text evidence="2">The sequence shown here is derived from an EMBL/GenBank/DDBJ whole genome shotgun (WGS) entry which is preliminary data.</text>
</comment>
<dbReference type="PANTHER" id="PTHR43119">
    <property type="entry name" value="ABC TRANSPORT PROTEIN ATP-BINDING COMPONENT-RELATED"/>
    <property type="match status" value="1"/>
</dbReference>
<protein>
    <recommendedName>
        <fullName evidence="1">ABC transporter domain-containing protein</fullName>
    </recommendedName>
</protein>
<proteinExistence type="predicted"/>
<keyword evidence="3" id="KW-1185">Reference proteome</keyword>
<dbReference type="SUPFAM" id="SSF52540">
    <property type="entry name" value="P-loop containing nucleoside triphosphate hydrolases"/>
    <property type="match status" value="1"/>
</dbReference>
<dbReference type="Proteomes" id="UP000317617">
    <property type="component" value="Unassembled WGS sequence"/>
</dbReference>